<protein>
    <recommendedName>
        <fullName evidence="1">Helix-turn-helix domain-containing protein</fullName>
    </recommendedName>
</protein>
<evidence type="ECO:0000313" key="3">
    <source>
        <dbReference type="Proteomes" id="UP001501079"/>
    </source>
</evidence>
<evidence type="ECO:0000259" key="1">
    <source>
        <dbReference type="Pfam" id="PF12728"/>
    </source>
</evidence>
<comment type="caution">
    <text evidence="2">The sequence shown here is derived from an EMBL/GenBank/DDBJ whole genome shotgun (WGS) entry which is preliminary data.</text>
</comment>
<dbReference type="Proteomes" id="UP001501079">
    <property type="component" value="Unassembled WGS sequence"/>
</dbReference>
<gene>
    <name evidence="2" type="ORF">GCM10022287_13090</name>
</gene>
<proteinExistence type="predicted"/>
<feature type="domain" description="Helix-turn-helix" evidence="1">
    <location>
        <begin position="12"/>
        <end position="63"/>
    </location>
</feature>
<dbReference type="Pfam" id="PF12728">
    <property type="entry name" value="HTH_17"/>
    <property type="match status" value="1"/>
</dbReference>
<dbReference type="RefSeq" id="WP_344752516.1">
    <property type="nucleotide sequence ID" value="NZ_BAABBW010000002.1"/>
</dbReference>
<keyword evidence="3" id="KW-1185">Reference proteome</keyword>
<evidence type="ECO:0000313" key="2">
    <source>
        <dbReference type="EMBL" id="GAA4172358.1"/>
    </source>
</evidence>
<dbReference type="InterPro" id="IPR009061">
    <property type="entry name" value="DNA-bd_dom_put_sf"/>
</dbReference>
<dbReference type="SUPFAM" id="SSF46955">
    <property type="entry name" value="Putative DNA-binding domain"/>
    <property type="match status" value="1"/>
</dbReference>
<reference evidence="3" key="1">
    <citation type="journal article" date="2019" name="Int. J. Syst. Evol. Microbiol.">
        <title>The Global Catalogue of Microorganisms (GCM) 10K type strain sequencing project: providing services to taxonomists for standard genome sequencing and annotation.</title>
        <authorList>
            <consortium name="The Broad Institute Genomics Platform"/>
            <consortium name="The Broad Institute Genome Sequencing Center for Infectious Disease"/>
            <person name="Wu L."/>
            <person name="Ma J."/>
        </authorList>
    </citation>
    <scope>NUCLEOTIDE SEQUENCE [LARGE SCALE GENOMIC DNA]</scope>
    <source>
        <strain evidence="3">JCM 17591</strain>
    </source>
</reference>
<dbReference type="EMBL" id="BAABBW010000002">
    <property type="protein sequence ID" value="GAA4172358.1"/>
    <property type="molecule type" value="Genomic_DNA"/>
</dbReference>
<sequence>MSDVTTAAEDRLLRTEDVAKWLSVSKSTLVRWRQSGEGPTVYWLAEGVPRYRAADVETWLAARSTARPRLPRRGIAHAGTSRG</sequence>
<dbReference type="InterPro" id="IPR041657">
    <property type="entry name" value="HTH_17"/>
</dbReference>
<name>A0ABP7ZWT0_9MICO</name>
<accession>A0ABP7ZWT0</accession>
<organism evidence="2 3">
    <name type="scientific">Gryllotalpicola koreensis</name>
    <dbReference type="NCBI Taxonomy" id="993086"/>
    <lineage>
        <taxon>Bacteria</taxon>
        <taxon>Bacillati</taxon>
        <taxon>Actinomycetota</taxon>
        <taxon>Actinomycetes</taxon>
        <taxon>Micrococcales</taxon>
        <taxon>Microbacteriaceae</taxon>
        <taxon>Gryllotalpicola</taxon>
    </lineage>
</organism>